<dbReference type="OrthoDB" id="10625093at2759"/>
<name>A0A1Y2AI72_9FUNG</name>
<evidence type="ECO:0000256" key="1">
    <source>
        <dbReference type="SAM" id="SignalP"/>
    </source>
</evidence>
<protein>
    <submittedName>
        <fullName evidence="2">Uncharacterized protein</fullName>
    </submittedName>
</protein>
<reference evidence="2 3" key="1">
    <citation type="submission" date="2016-08" db="EMBL/GenBank/DDBJ databases">
        <title>A Parts List for Fungal Cellulosomes Revealed by Comparative Genomics.</title>
        <authorList>
            <consortium name="DOE Joint Genome Institute"/>
            <person name="Haitjema C.H."/>
            <person name="Gilmore S.P."/>
            <person name="Henske J.K."/>
            <person name="Solomon K.V."/>
            <person name="De Groot R."/>
            <person name="Kuo A."/>
            <person name="Mondo S.J."/>
            <person name="Salamov A.A."/>
            <person name="Labutti K."/>
            <person name="Zhao Z."/>
            <person name="Chiniquy J."/>
            <person name="Barry K."/>
            <person name="Brewer H.M."/>
            <person name="Purvine S.O."/>
            <person name="Wright A.T."/>
            <person name="Boxma B."/>
            <person name="Van Alen T."/>
            <person name="Hackstein J.H."/>
            <person name="Baker S.E."/>
            <person name="Grigoriev I.V."/>
            <person name="O'Malley M.A."/>
        </authorList>
    </citation>
    <scope>NUCLEOTIDE SEQUENCE [LARGE SCALE GENOMIC DNA]</scope>
    <source>
        <strain evidence="2 3">G1</strain>
    </source>
</reference>
<accession>A0A1Y2AI72</accession>
<feature type="chain" id="PRO_5013073289" evidence="1">
    <location>
        <begin position="19"/>
        <end position="251"/>
    </location>
</feature>
<gene>
    <name evidence="2" type="ORF">LY90DRAFT_707182</name>
</gene>
<organism evidence="2 3">
    <name type="scientific">Neocallimastix californiae</name>
    <dbReference type="NCBI Taxonomy" id="1754190"/>
    <lineage>
        <taxon>Eukaryota</taxon>
        <taxon>Fungi</taxon>
        <taxon>Fungi incertae sedis</taxon>
        <taxon>Chytridiomycota</taxon>
        <taxon>Chytridiomycota incertae sedis</taxon>
        <taxon>Neocallimastigomycetes</taxon>
        <taxon>Neocallimastigales</taxon>
        <taxon>Neocallimastigaceae</taxon>
        <taxon>Neocallimastix</taxon>
    </lineage>
</organism>
<evidence type="ECO:0000313" key="2">
    <source>
        <dbReference type="EMBL" id="ORY22281.1"/>
    </source>
</evidence>
<comment type="caution">
    <text evidence="2">The sequence shown here is derived from an EMBL/GenBank/DDBJ whole genome shotgun (WGS) entry which is preliminary data.</text>
</comment>
<sequence length="251" mass="27973">MKFTFKLLTLLTVSSVLSYSIQDDLKKRLDLNFEDLGEAAKCLTSLSNFQECKIDTTNLKNDKESVCNSFNSEKCQKVLKDGIKAIPECKDLPTEVLAASPLLFEILSSGIGLACSKDENGNYCPLSDIIITNDGKLNKEDQSVQMAVIETCKSKQCTDAAIDTLNRVETAEMLSGLSSVNFKRQEIKAQTHPEIDEKSISEYKLILEYFKSDNCTQAQIANNNDTSDAYSTFKLYTAFLVTFAIILPNFF</sequence>
<dbReference type="EMBL" id="MCOG01000250">
    <property type="protein sequence ID" value="ORY22281.1"/>
    <property type="molecule type" value="Genomic_DNA"/>
</dbReference>
<keyword evidence="3" id="KW-1185">Reference proteome</keyword>
<evidence type="ECO:0000313" key="3">
    <source>
        <dbReference type="Proteomes" id="UP000193920"/>
    </source>
</evidence>
<keyword evidence="1" id="KW-0732">Signal</keyword>
<dbReference type="AlphaFoldDB" id="A0A1Y2AI72"/>
<proteinExistence type="predicted"/>
<feature type="signal peptide" evidence="1">
    <location>
        <begin position="1"/>
        <end position="18"/>
    </location>
</feature>
<dbReference type="Proteomes" id="UP000193920">
    <property type="component" value="Unassembled WGS sequence"/>
</dbReference>